<accession>A0A128ETD9</accession>
<evidence type="ECO:0000313" key="15">
    <source>
        <dbReference type="Proteomes" id="UP000071641"/>
    </source>
</evidence>
<keyword evidence="7 11" id="KW-0472">Membrane</keyword>
<keyword evidence="6 11" id="KW-1133">Transmembrane helix</keyword>
<dbReference type="PANTHER" id="PTHR32089:SF117">
    <property type="entry name" value="METHYL ACCEPTING SENSORY TRANSDUCER WITH CACHE_1 SMALL MOLECULE BINDING DOMAIN"/>
    <property type="match status" value="1"/>
</dbReference>
<dbReference type="Pfam" id="PF02743">
    <property type="entry name" value="dCache_1"/>
    <property type="match status" value="1"/>
</dbReference>
<evidence type="ECO:0000256" key="6">
    <source>
        <dbReference type="ARBA" id="ARBA00022989"/>
    </source>
</evidence>
<dbReference type="CDD" id="cd06225">
    <property type="entry name" value="HAMP"/>
    <property type="match status" value="1"/>
</dbReference>
<dbReference type="SUPFAM" id="SSF58104">
    <property type="entry name" value="Methyl-accepting chemotaxis protein (MCP) signaling domain"/>
    <property type="match status" value="1"/>
</dbReference>
<feature type="domain" description="Methyl-accepting transducer" evidence="12">
    <location>
        <begin position="352"/>
        <end position="588"/>
    </location>
</feature>
<keyword evidence="4" id="KW-0145">Chemotaxis</keyword>
<evidence type="ECO:0000256" key="5">
    <source>
        <dbReference type="ARBA" id="ARBA00022692"/>
    </source>
</evidence>
<organism evidence="14 15">
    <name type="scientific">Grimontia celer</name>
    <dbReference type="NCBI Taxonomy" id="1796497"/>
    <lineage>
        <taxon>Bacteria</taxon>
        <taxon>Pseudomonadati</taxon>
        <taxon>Pseudomonadota</taxon>
        <taxon>Gammaproteobacteria</taxon>
        <taxon>Vibrionales</taxon>
        <taxon>Vibrionaceae</taxon>
        <taxon>Grimontia</taxon>
    </lineage>
</organism>
<keyword evidence="15" id="KW-1185">Reference proteome</keyword>
<keyword evidence="3" id="KW-1003">Cell membrane</keyword>
<dbReference type="Gene3D" id="1.10.287.950">
    <property type="entry name" value="Methyl-accepting chemotaxis protein"/>
    <property type="match status" value="1"/>
</dbReference>
<dbReference type="CDD" id="cd11386">
    <property type="entry name" value="MCP_signal"/>
    <property type="match status" value="1"/>
</dbReference>
<dbReference type="PROSITE" id="PS50885">
    <property type="entry name" value="HAMP"/>
    <property type="match status" value="1"/>
</dbReference>
<dbReference type="CDD" id="cd12913">
    <property type="entry name" value="PDC1_MCP_like"/>
    <property type="match status" value="1"/>
</dbReference>
<feature type="transmembrane region" description="Helical" evidence="11">
    <location>
        <begin position="273"/>
        <end position="296"/>
    </location>
</feature>
<evidence type="ECO:0000256" key="10">
    <source>
        <dbReference type="PROSITE-ProRule" id="PRU00284"/>
    </source>
</evidence>
<evidence type="ECO:0000256" key="4">
    <source>
        <dbReference type="ARBA" id="ARBA00022500"/>
    </source>
</evidence>
<dbReference type="EMBL" id="FIZX01000001">
    <property type="protein sequence ID" value="CZF77460.1"/>
    <property type="molecule type" value="Genomic_DNA"/>
</dbReference>
<dbReference type="GO" id="GO:0005886">
    <property type="term" value="C:plasma membrane"/>
    <property type="evidence" value="ECO:0007669"/>
    <property type="project" value="UniProtKB-SubCell"/>
</dbReference>
<dbReference type="GO" id="GO:0007165">
    <property type="term" value="P:signal transduction"/>
    <property type="evidence" value="ECO:0007669"/>
    <property type="project" value="UniProtKB-KW"/>
</dbReference>
<evidence type="ECO:0000256" key="1">
    <source>
        <dbReference type="ARBA" id="ARBA00004533"/>
    </source>
</evidence>
<evidence type="ECO:0000256" key="8">
    <source>
        <dbReference type="ARBA" id="ARBA00023224"/>
    </source>
</evidence>
<dbReference type="SUPFAM" id="SSF103190">
    <property type="entry name" value="Sensory domain-like"/>
    <property type="match status" value="1"/>
</dbReference>
<dbReference type="PROSITE" id="PS50111">
    <property type="entry name" value="CHEMOTAXIS_TRANSDUC_2"/>
    <property type="match status" value="1"/>
</dbReference>
<dbReference type="PRINTS" id="PR00260">
    <property type="entry name" value="CHEMTRNSDUCR"/>
</dbReference>
<dbReference type="GO" id="GO:0004888">
    <property type="term" value="F:transmembrane signaling receptor activity"/>
    <property type="evidence" value="ECO:0007669"/>
    <property type="project" value="InterPro"/>
</dbReference>
<reference evidence="15" key="1">
    <citation type="submission" date="2016-02" db="EMBL/GenBank/DDBJ databases">
        <authorList>
            <person name="Rodrigo-Torres Lidia"/>
            <person name="Arahal R.David."/>
        </authorList>
    </citation>
    <scope>NUCLEOTIDE SEQUENCE [LARGE SCALE GENOMIC DNA]</scope>
    <source>
        <strain evidence="15">CECT 9029</strain>
    </source>
</reference>
<dbReference type="RefSeq" id="WP_062660665.1">
    <property type="nucleotide sequence ID" value="NZ_FIZX01000001.1"/>
</dbReference>
<dbReference type="Pfam" id="PF00015">
    <property type="entry name" value="MCPsignal"/>
    <property type="match status" value="1"/>
</dbReference>
<comment type="similarity">
    <text evidence="9">Belongs to the methyl-accepting chemotaxis (MCP) protein family.</text>
</comment>
<dbReference type="FunFam" id="1.10.287.950:FF:000001">
    <property type="entry name" value="Methyl-accepting chemotaxis sensory transducer"/>
    <property type="match status" value="1"/>
</dbReference>
<dbReference type="InterPro" id="IPR029151">
    <property type="entry name" value="Sensor-like_sf"/>
</dbReference>
<dbReference type="InterPro" id="IPR004090">
    <property type="entry name" value="Chemotax_Me-accpt_rcpt"/>
</dbReference>
<name>A0A128ETD9_9GAMM</name>
<dbReference type="SMART" id="SM00304">
    <property type="entry name" value="HAMP"/>
    <property type="match status" value="2"/>
</dbReference>
<dbReference type="CDD" id="cd12912">
    <property type="entry name" value="PDC2_MCP_like"/>
    <property type="match status" value="1"/>
</dbReference>
<dbReference type="AlphaFoldDB" id="A0A128ETD9"/>
<dbReference type="GO" id="GO:0006935">
    <property type="term" value="P:chemotaxis"/>
    <property type="evidence" value="ECO:0007669"/>
    <property type="project" value="UniProtKB-KW"/>
</dbReference>
<keyword evidence="8 10" id="KW-0807">Transducer</keyword>
<evidence type="ECO:0000259" key="12">
    <source>
        <dbReference type="PROSITE" id="PS50111"/>
    </source>
</evidence>
<dbReference type="InterPro" id="IPR003660">
    <property type="entry name" value="HAMP_dom"/>
</dbReference>
<proteinExistence type="inferred from homology"/>
<evidence type="ECO:0000256" key="7">
    <source>
        <dbReference type="ARBA" id="ARBA00023136"/>
    </source>
</evidence>
<evidence type="ECO:0000313" key="14">
    <source>
        <dbReference type="EMBL" id="CZF77460.1"/>
    </source>
</evidence>
<dbReference type="SMART" id="SM00283">
    <property type="entry name" value="MA"/>
    <property type="match status" value="1"/>
</dbReference>
<dbReference type="STRING" id="1796497.GCE9029_00220"/>
<keyword evidence="5 11" id="KW-0812">Transmembrane</keyword>
<dbReference type="Pfam" id="PF00672">
    <property type="entry name" value="HAMP"/>
    <property type="match status" value="1"/>
</dbReference>
<dbReference type="InterPro" id="IPR033479">
    <property type="entry name" value="dCache_1"/>
</dbReference>
<evidence type="ECO:0000256" key="9">
    <source>
        <dbReference type="ARBA" id="ARBA00029447"/>
    </source>
</evidence>
<sequence length="624" mass="67150">MTLTLKQKLIGTCLIAVVAMATILSFLAANQLSTQTHRGLENRVESMSQVARVGFANWLEAHDVAMEGYVETLPHDDEINALAMLQVSGDFAMTFFAQTNGSLALANGASVDIDPRQRPWYIEAVRENKTICTAPYRDALTGETMVTLATPVYQNGKLSGVLGGDISLRKIVGDLSQFNFGKNAFGMLFAADGTLIAHNNASLNGKPLTQYNAALTMTDVREAMTQGTLLNSSLNGTEKAYFFTELPEANWIIGIEVDMDTELSSHNSAVTTLILTSFAVTLVVLALSAWLVNVLFRDLIRVSKAMEEIASGDADLTQRLTPHSNDEVGQLAHNFNTFVANMHTMMTHLKSVGESLSEQATHAAEQANIRSTRIRGQQDEINMVATAINQMAAATQEIAGSAENTAELSKQAVGCSEEGATQVNQSQQSIGNLSTEVESATSVIAELDSHTQSINSILSTIQDIAEQTNLLALNAAIEAARAGEQGRGFAVVADEVRVLSQRTHNSTREIQATIETLQNTTQSAVKIMEDSRHLATTSVEDANFATNSLSQITTSVSTISDMATQIASAAEEQSLVTAEITRNTEAVRNASDELADEANHATEQATALSSLSRQLNDELARFRL</sequence>
<comment type="subcellular location">
    <subcellularLocation>
        <location evidence="1">Cell inner membrane</location>
    </subcellularLocation>
    <subcellularLocation>
        <location evidence="2">Cell membrane</location>
        <topology evidence="2">Multi-pass membrane protein</topology>
    </subcellularLocation>
</comment>
<feature type="domain" description="HAMP" evidence="13">
    <location>
        <begin position="293"/>
        <end position="347"/>
    </location>
</feature>
<feature type="transmembrane region" description="Helical" evidence="11">
    <location>
        <begin position="9"/>
        <end position="29"/>
    </location>
</feature>
<dbReference type="Proteomes" id="UP000071641">
    <property type="component" value="Unassembled WGS sequence"/>
</dbReference>
<evidence type="ECO:0000256" key="11">
    <source>
        <dbReference type="SAM" id="Phobius"/>
    </source>
</evidence>
<dbReference type="InterPro" id="IPR004089">
    <property type="entry name" value="MCPsignal_dom"/>
</dbReference>
<protein>
    <submittedName>
        <fullName evidence="14">Methyl-accepting chemotaxis protein PctB</fullName>
    </submittedName>
</protein>
<evidence type="ECO:0000256" key="2">
    <source>
        <dbReference type="ARBA" id="ARBA00004651"/>
    </source>
</evidence>
<dbReference type="PANTHER" id="PTHR32089">
    <property type="entry name" value="METHYL-ACCEPTING CHEMOTAXIS PROTEIN MCPB"/>
    <property type="match status" value="1"/>
</dbReference>
<evidence type="ECO:0000259" key="13">
    <source>
        <dbReference type="PROSITE" id="PS50885"/>
    </source>
</evidence>
<evidence type="ECO:0000256" key="3">
    <source>
        <dbReference type="ARBA" id="ARBA00022475"/>
    </source>
</evidence>
<dbReference type="Gene3D" id="3.30.450.20">
    <property type="entry name" value="PAS domain"/>
    <property type="match status" value="2"/>
</dbReference>
<gene>
    <name evidence="14" type="primary">pctB_1</name>
    <name evidence="14" type="ORF">GCE9029_00220</name>
</gene>
<dbReference type="OrthoDB" id="2489132at2"/>